<evidence type="ECO:0000256" key="2">
    <source>
        <dbReference type="ARBA" id="ARBA00004749"/>
    </source>
</evidence>
<evidence type="ECO:0000256" key="4">
    <source>
        <dbReference type="ARBA" id="ARBA00022630"/>
    </source>
</evidence>
<feature type="domain" description="FAD-binding" evidence="9">
    <location>
        <begin position="7"/>
        <end position="355"/>
    </location>
</feature>
<dbReference type="FunFam" id="3.50.50.60:FF:000021">
    <property type="entry name" value="Ubiquinone biosynthesis monooxygenase COQ6"/>
    <property type="match status" value="1"/>
</dbReference>
<dbReference type="GO" id="GO:0110142">
    <property type="term" value="C:ubiquinone biosynthesis complex"/>
    <property type="evidence" value="ECO:0007669"/>
    <property type="project" value="UniProtKB-ARBA"/>
</dbReference>
<dbReference type="NCBIfam" id="TIGR01988">
    <property type="entry name" value="Ubi-OHases"/>
    <property type="match status" value="1"/>
</dbReference>
<dbReference type="EMBL" id="JAUUUU010000003">
    <property type="protein sequence ID" value="MDP1520634.1"/>
    <property type="molecule type" value="Genomic_DNA"/>
</dbReference>
<dbReference type="SUPFAM" id="SSF51905">
    <property type="entry name" value="FAD/NAD(P)-binding domain"/>
    <property type="match status" value="1"/>
</dbReference>
<dbReference type="GO" id="GO:0004497">
    <property type="term" value="F:monooxygenase activity"/>
    <property type="evidence" value="ECO:0007669"/>
    <property type="project" value="UniProtKB-KW"/>
</dbReference>
<dbReference type="RefSeq" id="WP_305170204.1">
    <property type="nucleotide sequence ID" value="NZ_JAUUUU010000003.1"/>
</dbReference>
<dbReference type="AlphaFoldDB" id="A0AAW8B330"/>
<gene>
    <name evidence="10" type="ORF">Q8A57_06630</name>
</gene>
<evidence type="ECO:0000256" key="8">
    <source>
        <dbReference type="ARBA" id="ARBA00065734"/>
    </source>
</evidence>
<evidence type="ECO:0000256" key="5">
    <source>
        <dbReference type="ARBA" id="ARBA00022827"/>
    </source>
</evidence>
<dbReference type="Proteomes" id="UP001178354">
    <property type="component" value="Unassembled WGS sequence"/>
</dbReference>
<keyword evidence="6" id="KW-0560">Oxidoreductase</keyword>
<dbReference type="GO" id="GO:0071949">
    <property type="term" value="F:FAD binding"/>
    <property type="evidence" value="ECO:0007669"/>
    <property type="project" value="InterPro"/>
</dbReference>
<comment type="cofactor">
    <cofactor evidence="1">
        <name>FAD</name>
        <dbReference type="ChEBI" id="CHEBI:57692"/>
    </cofactor>
</comment>
<dbReference type="GO" id="GO:0016705">
    <property type="term" value="F:oxidoreductase activity, acting on paired donors, with incorporation or reduction of molecular oxygen"/>
    <property type="evidence" value="ECO:0007669"/>
    <property type="project" value="InterPro"/>
</dbReference>
<name>A0AAW8B330_9GAMM</name>
<comment type="subunit">
    <text evidence="8">Component of the Ubi complex metabolon, which regroups five ubiquinone biosynthesis proteins (UbiE, UbiF, UbiG, UbiH and UbiI) and two accessory factors (UbiK and the lipid-binding protein UbiJ).</text>
</comment>
<reference evidence="10" key="2">
    <citation type="submission" date="2023-08" db="EMBL/GenBank/DDBJ databases">
        <authorList>
            <person name="Luo J."/>
        </authorList>
    </citation>
    <scope>NUCLEOTIDE SEQUENCE</scope>
    <source>
        <strain evidence="10">DSM 25064</strain>
    </source>
</reference>
<keyword evidence="5" id="KW-0274">FAD</keyword>
<reference evidence="10" key="1">
    <citation type="journal article" date="2010" name="Int. J. Syst. Evol. Microbiol.">
        <title>Porticoccus litoralis gen. nov., sp. nov., a gammaproteobacterium isolated from the Yellow Sea.</title>
        <authorList>
            <person name="Oh H.M."/>
            <person name="Kim H."/>
            <person name="Kim K.M."/>
            <person name="Min G.S."/>
            <person name="Cho J.C."/>
        </authorList>
    </citation>
    <scope>NUCLEOTIDE SEQUENCE</scope>
    <source>
        <strain evidence="10">DSM 25064</strain>
    </source>
</reference>
<dbReference type="PANTHER" id="PTHR43876:SF7">
    <property type="entry name" value="UBIQUINONE BIOSYNTHESIS MONOOXYGENASE COQ6, MITOCHONDRIAL"/>
    <property type="match status" value="1"/>
</dbReference>
<evidence type="ECO:0000256" key="1">
    <source>
        <dbReference type="ARBA" id="ARBA00001974"/>
    </source>
</evidence>
<dbReference type="InterPro" id="IPR051205">
    <property type="entry name" value="UbiH/COQ6_monooxygenase"/>
</dbReference>
<keyword evidence="10" id="KW-0830">Ubiquinone</keyword>
<dbReference type="PANTHER" id="PTHR43876">
    <property type="entry name" value="UBIQUINONE BIOSYNTHESIS MONOOXYGENASE COQ6, MITOCHONDRIAL"/>
    <property type="match status" value="1"/>
</dbReference>
<keyword evidence="4" id="KW-0285">Flavoprotein</keyword>
<keyword evidence="11" id="KW-1185">Reference proteome</keyword>
<dbReference type="InterPro" id="IPR010971">
    <property type="entry name" value="UbiH/COQ6"/>
</dbReference>
<evidence type="ECO:0000256" key="7">
    <source>
        <dbReference type="ARBA" id="ARBA00023033"/>
    </source>
</evidence>
<evidence type="ECO:0000313" key="10">
    <source>
        <dbReference type="EMBL" id="MDP1520634.1"/>
    </source>
</evidence>
<dbReference type="PRINTS" id="PR00420">
    <property type="entry name" value="RNGMNOXGNASE"/>
</dbReference>
<organism evidence="10 11">
    <name type="scientific">Porticoccus litoralis</name>
    <dbReference type="NCBI Taxonomy" id="434086"/>
    <lineage>
        <taxon>Bacteria</taxon>
        <taxon>Pseudomonadati</taxon>
        <taxon>Pseudomonadota</taxon>
        <taxon>Gammaproteobacteria</taxon>
        <taxon>Cellvibrionales</taxon>
        <taxon>Porticoccaceae</taxon>
        <taxon>Porticoccus</taxon>
    </lineage>
</organism>
<evidence type="ECO:0000256" key="3">
    <source>
        <dbReference type="ARBA" id="ARBA00005349"/>
    </source>
</evidence>
<evidence type="ECO:0000256" key="6">
    <source>
        <dbReference type="ARBA" id="ARBA00023002"/>
    </source>
</evidence>
<evidence type="ECO:0000313" key="11">
    <source>
        <dbReference type="Proteomes" id="UP001178354"/>
    </source>
</evidence>
<accession>A0AAW8B330</accession>
<dbReference type="InterPro" id="IPR036188">
    <property type="entry name" value="FAD/NAD-bd_sf"/>
</dbReference>
<keyword evidence="7" id="KW-0503">Monooxygenase</keyword>
<dbReference type="PROSITE" id="PS01304">
    <property type="entry name" value="UBIH"/>
    <property type="match status" value="1"/>
</dbReference>
<dbReference type="Gene3D" id="3.50.50.60">
    <property type="entry name" value="FAD/NAD(P)-binding domain"/>
    <property type="match status" value="2"/>
</dbReference>
<dbReference type="GO" id="GO:0006744">
    <property type="term" value="P:ubiquinone biosynthetic process"/>
    <property type="evidence" value="ECO:0007669"/>
    <property type="project" value="InterPro"/>
</dbReference>
<comment type="similarity">
    <text evidence="3">Belongs to the UbiH/COQ6 family.</text>
</comment>
<proteinExistence type="inferred from homology"/>
<evidence type="ECO:0000259" key="9">
    <source>
        <dbReference type="Pfam" id="PF01494"/>
    </source>
</evidence>
<dbReference type="InterPro" id="IPR018168">
    <property type="entry name" value="Ubi_Hdrlase_CS"/>
</dbReference>
<comment type="caution">
    <text evidence="10">The sequence shown here is derived from an EMBL/GenBank/DDBJ whole genome shotgun (WGS) entry which is preliminary data.</text>
</comment>
<sequence length="406" mass="44697">MADHAFDIVVVGAGMVGASFAARVASTNWGAGLRIGVLEASPFVMPDLSQTFDPRVVALTEVSRQLLSDVGVWQQIASRRTCPYRHMEVWEADGTGHIEFDCAEVRQPSLGHIVENALIVEALLQRLEALPNVTLLCPAKVTGLERLEKDGSVVIELADGDRVTTQLVAAADGARSRVRELCGLQLRQWDYGHQAIVTTITTEREHNFTARQRFLPEGPLAFLPLQDEQGDCHRCSIVWSQQSEKAKELMALDEAEFCRALGQASDHCLGEITAVDKRYCIPLWQRHAVDYVLPGIALLGDAAHTIHPLAGQGVNLGFQDAITLAEEIQRSLSRGLSPGELSGLKRYQRRRKPHNLGMMATMEGFKRLFESQAMPLRLLRNDGMKLANQLGPLKNQLVRQAMGLGG</sequence>
<comment type="pathway">
    <text evidence="2">Cofactor biosynthesis; ubiquinone biosynthesis.</text>
</comment>
<dbReference type="Pfam" id="PF01494">
    <property type="entry name" value="FAD_binding_3"/>
    <property type="match status" value="1"/>
</dbReference>
<protein>
    <submittedName>
        <fullName evidence="10">UbiH/UbiF/VisC/COQ6 family ubiquinone biosynthesis hydroxylase</fullName>
    </submittedName>
</protein>
<dbReference type="InterPro" id="IPR002938">
    <property type="entry name" value="FAD-bd"/>
</dbReference>